<dbReference type="PANTHER" id="PTHR24251">
    <property type="entry name" value="OVOCHYMASE-RELATED"/>
    <property type="match status" value="1"/>
</dbReference>
<dbReference type="InterPro" id="IPR000859">
    <property type="entry name" value="CUB_dom"/>
</dbReference>
<feature type="signal peptide" evidence="4">
    <location>
        <begin position="1"/>
        <end position="23"/>
    </location>
</feature>
<accession>A0A6P8H9E4</accession>
<feature type="chain" id="PRO_5027575426" evidence="4">
    <location>
        <begin position="24"/>
        <end position="295"/>
    </location>
</feature>
<gene>
    <name evidence="7" type="primary">LOC116286669</name>
</gene>
<evidence type="ECO:0000256" key="4">
    <source>
        <dbReference type="SAM" id="SignalP"/>
    </source>
</evidence>
<protein>
    <submittedName>
        <fullName evidence="7">CUB domain-containing protein 2-like</fullName>
    </submittedName>
</protein>
<keyword evidence="4" id="KW-0732">Signal</keyword>
<evidence type="ECO:0000313" key="6">
    <source>
        <dbReference type="Proteomes" id="UP000515163"/>
    </source>
</evidence>
<keyword evidence="6" id="KW-1185">Reference proteome</keyword>
<sequence length="295" mass="33628">MEGKLRMSLAFFVLLSVASQLKASTCYLSAQRLDANPYGSNFSLSSPNYPFNYYNNQDCSWYIAAPYSSMLIKLTFYDFYLQSSTSCTRDYIEIRDGRYSSSTFLSRYCGSKRPPTIISKGRYLYIKFHSNYMSTYRGFKLTYTAVSPVTNAKGKCSSLYSFEANNNIQMTSEQGTIKSPNYPIFNYPNNIQCTWKITVPRGKTIKLTIDYMSMESSLFCTADYLQVRDGYYSTSTKKGDYCGSTRLTITSSSRYLWVRFRSDHQYTAKGFSLSYSTREESSSTVGTIIGVLSFA</sequence>
<organism evidence="6 7">
    <name type="scientific">Actinia tenebrosa</name>
    <name type="common">Australian red waratah sea anemone</name>
    <dbReference type="NCBI Taxonomy" id="6105"/>
    <lineage>
        <taxon>Eukaryota</taxon>
        <taxon>Metazoa</taxon>
        <taxon>Cnidaria</taxon>
        <taxon>Anthozoa</taxon>
        <taxon>Hexacorallia</taxon>
        <taxon>Actiniaria</taxon>
        <taxon>Actiniidae</taxon>
        <taxon>Actinia</taxon>
    </lineage>
</organism>
<evidence type="ECO:0000256" key="3">
    <source>
        <dbReference type="PROSITE-ProRule" id="PRU00059"/>
    </source>
</evidence>
<dbReference type="KEGG" id="aten:116286669"/>
<name>A0A6P8H9E4_ACTTE</name>
<dbReference type="InterPro" id="IPR035914">
    <property type="entry name" value="Sperma_CUB_dom_sf"/>
</dbReference>
<feature type="domain" description="CUB" evidence="5">
    <location>
        <begin position="156"/>
        <end position="278"/>
    </location>
</feature>
<evidence type="ECO:0000313" key="7">
    <source>
        <dbReference type="RefSeq" id="XP_031549095.1"/>
    </source>
</evidence>
<dbReference type="Gene3D" id="2.60.120.290">
    <property type="entry name" value="Spermadhesin, CUB domain"/>
    <property type="match status" value="2"/>
</dbReference>
<dbReference type="AlphaFoldDB" id="A0A6P8H9E4"/>
<keyword evidence="1" id="KW-0677">Repeat</keyword>
<evidence type="ECO:0000256" key="1">
    <source>
        <dbReference type="ARBA" id="ARBA00022737"/>
    </source>
</evidence>
<proteinExistence type="predicted"/>
<dbReference type="Pfam" id="PF00431">
    <property type="entry name" value="CUB"/>
    <property type="match status" value="2"/>
</dbReference>
<dbReference type="PROSITE" id="PS01180">
    <property type="entry name" value="CUB"/>
    <property type="match status" value="2"/>
</dbReference>
<dbReference type="CDD" id="cd00041">
    <property type="entry name" value="CUB"/>
    <property type="match status" value="2"/>
</dbReference>
<dbReference type="GeneID" id="116286669"/>
<dbReference type="OrthoDB" id="5976092at2759"/>
<feature type="domain" description="CUB" evidence="5">
    <location>
        <begin position="26"/>
        <end position="146"/>
    </location>
</feature>
<evidence type="ECO:0000259" key="5">
    <source>
        <dbReference type="PROSITE" id="PS01180"/>
    </source>
</evidence>
<keyword evidence="2" id="KW-1015">Disulfide bond</keyword>
<dbReference type="SMART" id="SM00042">
    <property type="entry name" value="CUB"/>
    <property type="match status" value="2"/>
</dbReference>
<dbReference type="FunCoup" id="A0A6P8H9E4">
    <property type="interactions" value="243"/>
</dbReference>
<reference evidence="7" key="1">
    <citation type="submission" date="2025-08" db="UniProtKB">
        <authorList>
            <consortium name="RefSeq"/>
        </authorList>
    </citation>
    <scope>IDENTIFICATION</scope>
    <source>
        <tissue evidence="7">Tentacle</tissue>
    </source>
</reference>
<dbReference type="FunFam" id="2.60.120.290:FF:000013">
    <property type="entry name" value="Membrane frizzled-related protein"/>
    <property type="match status" value="2"/>
</dbReference>
<dbReference type="SUPFAM" id="SSF49854">
    <property type="entry name" value="Spermadhesin, CUB domain"/>
    <property type="match status" value="2"/>
</dbReference>
<dbReference type="Proteomes" id="UP000515163">
    <property type="component" value="Unplaced"/>
</dbReference>
<evidence type="ECO:0000256" key="2">
    <source>
        <dbReference type="ARBA" id="ARBA00023157"/>
    </source>
</evidence>
<dbReference type="RefSeq" id="XP_031549095.1">
    <property type="nucleotide sequence ID" value="XM_031693235.1"/>
</dbReference>
<dbReference type="InParanoid" id="A0A6P8H9E4"/>
<comment type="caution">
    <text evidence="3">Lacks conserved residue(s) required for the propagation of feature annotation.</text>
</comment>
<dbReference type="PANTHER" id="PTHR24251:SF37">
    <property type="entry name" value="CUB DOMAIN-CONTAINING PROTEIN"/>
    <property type="match status" value="1"/>
</dbReference>